<dbReference type="Proteomes" id="UP000694385">
    <property type="component" value="Unassembled WGS sequence"/>
</dbReference>
<dbReference type="GeneTree" id="ENSGT00390000013087"/>
<name>A0A8C5KXC1_JACJA</name>
<protein>
    <submittedName>
        <fullName evidence="3">Coiled-coil domain containing 83</fullName>
    </submittedName>
</protein>
<evidence type="ECO:0000313" key="3">
    <source>
        <dbReference type="Ensembl" id="ENSJJAP00000015447.1"/>
    </source>
</evidence>
<evidence type="ECO:0000313" key="4">
    <source>
        <dbReference type="Proteomes" id="UP000694385"/>
    </source>
</evidence>
<proteinExistence type="predicted"/>
<dbReference type="AlphaFoldDB" id="A0A8C5KXC1"/>
<reference evidence="3" key="2">
    <citation type="submission" date="2025-09" db="UniProtKB">
        <authorList>
            <consortium name="Ensembl"/>
        </authorList>
    </citation>
    <scope>IDENTIFICATION</scope>
</reference>
<feature type="compositionally biased region" description="Basic and acidic residues" evidence="2">
    <location>
        <begin position="8"/>
        <end position="21"/>
    </location>
</feature>
<evidence type="ECO:0000256" key="1">
    <source>
        <dbReference type="SAM" id="Coils"/>
    </source>
</evidence>
<sequence>MESTGKANKKDMADGPPKEAKMPISEALLEYHQQIKENSVERYMFQIKKLREKNQKYQERNQRLKEEQNWQIKSLLKELSEEKSDGSPVVTREDVEEAMKEKWKFERDKEKNLKDMRVQISNAEKSFLQKLGEKEYWEEYKNVGSLQHAKLIASLQNDIKKVKDNAHRMSEQYKLTLEDAKKRINRETLFQLDQRKEWSTQNAIKYIDRSNYREIWENDWLKKEPASSFRNVFRQSLINRAEGLYYLKALLPLAPPHQLGRSPPGPLSLLETTAWLALSGLLDFGGRSRGIKVGSHSREADLKFTM</sequence>
<feature type="coiled-coil region" evidence="1">
    <location>
        <begin position="152"/>
        <end position="183"/>
    </location>
</feature>
<dbReference type="Ensembl" id="ENSJJAT00000021952.1">
    <property type="protein sequence ID" value="ENSJJAP00000015447.1"/>
    <property type="gene ID" value="ENSJJAG00000017603.1"/>
</dbReference>
<evidence type="ECO:0000256" key="2">
    <source>
        <dbReference type="SAM" id="MobiDB-lite"/>
    </source>
</evidence>
<keyword evidence="1" id="KW-0175">Coiled coil</keyword>
<feature type="region of interest" description="Disordered" evidence="2">
    <location>
        <begin position="1"/>
        <end position="25"/>
    </location>
</feature>
<feature type="coiled-coil region" evidence="1">
    <location>
        <begin position="40"/>
        <end position="126"/>
    </location>
</feature>
<organism evidence="3 4">
    <name type="scientific">Jaculus jaculus</name>
    <name type="common">Lesser Egyptian jerboa</name>
    <dbReference type="NCBI Taxonomy" id="51337"/>
    <lineage>
        <taxon>Eukaryota</taxon>
        <taxon>Metazoa</taxon>
        <taxon>Chordata</taxon>
        <taxon>Craniata</taxon>
        <taxon>Vertebrata</taxon>
        <taxon>Euteleostomi</taxon>
        <taxon>Mammalia</taxon>
        <taxon>Eutheria</taxon>
        <taxon>Euarchontoglires</taxon>
        <taxon>Glires</taxon>
        <taxon>Rodentia</taxon>
        <taxon>Myomorpha</taxon>
        <taxon>Dipodoidea</taxon>
        <taxon>Dipodidae</taxon>
        <taxon>Dipodinae</taxon>
        <taxon>Jaculus</taxon>
    </lineage>
</organism>
<accession>A0A8C5KXC1</accession>
<dbReference type="PANTHER" id="PTHR21468">
    <property type="entry name" value="HSD9"/>
    <property type="match status" value="1"/>
</dbReference>
<keyword evidence="4" id="KW-1185">Reference proteome</keyword>
<gene>
    <name evidence="3" type="primary">Ccdc83</name>
</gene>
<dbReference type="InterPro" id="IPR026702">
    <property type="entry name" value="CCDC83"/>
</dbReference>
<dbReference type="PANTHER" id="PTHR21468:SF1">
    <property type="entry name" value="COILED-COIL DOMAIN-CONTAINING PROTEIN 83"/>
    <property type="match status" value="1"/>
</dbReference>
<reference evidence="3" key="1">
    <citation type="submission" date="2025-08" db="UniProtKB">
        <authorList>
            <consortium name="Ensembl"/>
        </authorList>
    </citation>
    <scope>IDENTIFICATION</scope>
</reference>